<dbReference type="SUPFAM" id="SSF57701">
    <property type="entry name" value="Zn2/Cys6 DNA-binding domain"/>
    <property type="match status" value="1"/>
</dbReference>
<dbReference type="Pfam" id="PF00172">
    <property type="entry name" value="Zn_clus"/>
    <property type="match status" value="1"/>
</dbReference>
<evidence type="ECO:0000313" key="3">
    <source>
        <dbReference type="EMBL" id="THW57535.1"/>
    </source>
</evidence>
<dbReference type="EMBL" id="QZAN01000116">
    <property type="protein sequence ID" value="THW57535.1"/>
    <property type="molecule type" value="Genomic_DNA"/>
</dbReference>
<dbReference type="AlphaFoldDB" id="A0A4S8Z2L0"/>
<evidence type="ECO:0000313" key="4">
    <source>
        <dbReference type="Proteomes" id="UP000310421"/>
    </source>
</evidence>
<proteinExistence type="predicted"/>
<reference evidence="3 4" key="1">
    <citation type="submission" date="2018-10" db="EMBL/GenBank/DDBJ databases">
        <title>Fifty Aureobasidium pullulans genomes reveal a recombining polyextremotolerant generalist.</title>
        <authorList>
            <person name="Gostincar C."/>
            <person name="Turk M."/>
            <person name="Zajc J."/>
            <person name="Gunde-Cimerman N."/>
        </authorList>
    </citation>
    <scope>NUCLEOTIDE SEQUENCE [LARGE SCALE GENOMIC DNA]</scope>
    <source>
        <strain evidence="3 4">EXF-10751</strain>
    </source>
</reference>
<dbReference type="PANTHER" id="PTHR38111">
    <property type="entry name" value="ZN(2)-C6 FUNGAL-TYPE DOMAIN-CONTAINING PROTEIN-RELATED"/>
    <property type="match status" value="1"/>
</dbReference>
<dbReference type="PROSITE" id="PS50048">
    <property type="entry name" value="ZN2_CY6_FUNGAL_2"/>
    <property type="match status" value="1"/>
</dbReference>
<gene>
    <name evidence="3" type="ORF">D6D20_07891</name>
</gene>
<name>A0A4S8Z2L0_AURPU</name>
<feature type="non-terminal residue" evidence="3">
    <location>
        <position position="1"/>
    </location>
</feature>
<organism evidence="3 4">
    <name type="scientific">Aureobasidium pullulans</name>
    <name type="common">Black yeast</name>
    <name type="synonym">Pullularia pullulans</name>
    <dbReference type="NCBI Taxonomy" id="5580"/>
    <lineage>
        <taxon>Eukaryota</taxon>
        <taxon>Fungi</taxon>
        <taxon>Dikarya</taxon>
        <taxon>Ascomycota</taxon>
        <taxon>Pezizomycotina</taxon>
        <taxon>Dothideomycetes</taxon>
        <taxon>Dothideomycetidae</taxon>
        <taxon>Dothideales</taxon>
        <taxon>Saccotheciaceae</taxon>
        <taxon>Aureobasidium</taxon>
    </lineage>
</organism>
<keyword evidence="1" id="KW-0539">Nucleus</keyword>
<comment type="caution">
    <text evidence="3">The sequence shown here is derived from an EMBL/GenBank/DDBJ whole genome shotgun (WGS) entry which is preliminary data.</text>
</comment>
<dbReference type="InterPro" id="IPR036864">
    <property type="entry name" value="Zn2-C6_fun-type_DNA-bd_sf"/>
</dbReference>
<protein>
    <recommendedName>
        <fullName evidence="2">Zn(2)-C6 fungal-type domain-containing protein</fullName>
    </recommendedName>
</protein>
<feature type="domain" description="Zn(2)-C6 fungal-type" evidence="2">
    <location>
        <begin position="118"/>
        <end position="148"/>
    </location>
</feature>
<dbReference type="Proteomes" id="UP000310421">
    <property type="component" value="Unassembled WGS sequence"/>
</dbReference>
<dbReference type="GO" id="GO:0008270">
    <property type="term" value="F:zinc ion binding"/>
    <property type="evidence" value="ECO:0007669"/>
    <property type="project" value="InterPro"/>
</dbReference>
<dbReference type="GO" id="GO:0000981">
    <property type="term" value="F:DNA-binding transcription factor activity, RNA polymerase II-specific"/>
    <property type="evidence" value="ECO:0007669"/>
    <property type="project" value="InterPro"/>
</dbReference>
<dbReference type="InterPro" id="IPR053178">
    <property type="entry name" value="Osmoadaptation_assoc"/>
</dbReference>
<evidence type="ECO:0000256" key="1">
    <source>
        <dbReference type="ARBA" id="ARBA00023242"/>
    </source>
</evidence>
<dbReference type="CDD" id="cd00067">
    <property type="entry name" value="GAL4"/>
    <property type="match status" value="1"/>
</dbReference>
<dbReference type="SMART" id="SM00066">
    <property type="entry name" value="GAL4"/>
    <property type="match status" value="1"/>
</dbReference>
<sequence>GHAGLKYGDQGTVSIEWSEHGRLTCAGQLWSRHDNSVSACGLVNFPPVGRLGNLFLRCCVSNSSLAKADGPAPSQVSNHQVIVRPSIRPLTLRINAMASVHQKVATGQRDVRLRSLDGCQTCRRRRVKCDESKPRCNGCTRLNHSCSWTRDWKFKDHTSLVARGYRVSAGPQDSDQYRPTSTGIMASLQWLPVWNACPADADMNHDLEVPLYRIQRPQKLRSRECRMPLQLNNALTERSQLLNSALFHYLPSDEYNLGKEGLDASASINILTLHNRPISNPQSSALKAAIDTFSLAQAALVLGDARFAAASVRRYVVGVAALRSALSRPQDSSRDELILAMLIFQLVEIMKPTSQKGVWAVHNAGAQRFVESLGPWQLQDRYEGALFDSVRQNAILWGIVHKKEIPFDQRIWMAMSEAAISVTSERRLIDIGTMIPGLLVVTQDLLQGSVKDGDYIPIWQNLKRVQENLLTWIHHYHTESSFAVKACNAKNFPAYFDQIGTTSDLLRHGFNALLRVAQITSGIATEEYLDELQKSVHIAVWNMCQTIPKLLEHSFGFLGRICIFLTSSLRRMYFEAIGDLDMVEWCQRIDAILHWRGGVAPLWMSKWDDAVRPCLNETNRRAEEFNGIRLRL</sequence>
<dbReference type="InterPro" id="IPR001138">
    <property type="entry name" value="Zn2Cys6_DnaBD"/>
</dbReference>
<dbReference type="Gene3D" id="4.10.240.10">
    <property type="entry name" value="Zn(2)-C6 fungal-type DNA-binding domain"/>
    <property type="match status" value="1"/>
</dbReference>
<evidence type="ECO:0000259" key="2">
    <source>
        <dbReference type="PROSITE" id="PS50048"/>
    </source>
</evidence>
<accession>A0A4S8Z2L0</accession>
<dbReference type="PANTHER" id="PTHR38111:SF2">
    <property type="entry name" value="FINGER DOMAIN PROTEIN, PUTATIVE (AFU_ORTHOLOGUE AFUA_1G01560)-RELATED"/>
    <property type="match status" value="1"/>
</dbReference>
<dbReference type="PROSITE" id="PS00463">
    <property type="entry name" value="ZN2_CY6_FUNGAL_1"/>
    <property type="match status" value="1"/>
</dbReference>